<name>A0AA36HEW2_CYLNA</name>
<feature type="region of interest" description="Disordered" evidence="1">
    <location>
        <begin position="370"/>
        <end position="393"/>
    </location>
</feature>
<comment type="caution">
    <text evidence="3">The sequence shown here is derived from an EMBL/GenBank/DDBJ whole genome shotgun (WGS) entry which is preliminary data.</text>
</comment>
<dbReference type="InterPro" id="IPR035892">
    <property type="entry name" value="C2_domain_sf"/>
</dbReference>
<feature type="domain" description="C2" evidence="2">
    <location>
        <begin position="1"/>
        <end position="115"/>
    </location>
</feature>
<organism evidence="3 4">
    <name type="scientific">Cylicocyclus nassatus</name>
    <name type="common">Nematode worm</name>
    <dbReference type="NCBI Taxonomy" id="53992"/>
    <lineage>
        <taxon>Eukaryota</taxon>
        <taxon>Metazoa</taxon>
        <taxon>Ecdysozoa</taxon>
        <taxon>Nematoda</taxon>
        <taxon>Chromadorea</taxon>
        <taxon>Rhabditida</taxon>
        <taxon>Rhabditina</taxon>
        <taxon>Rhabditomorpha</taxon>
        <taxon>Strongyloidea</taxon>
        <taxon>Strongylidae</taxon>
        <taxon>Cylicocyclus</taxon>
    </lineage>
</organism>
<dbReference type="Pfam" id="PF23025">
    <property type="entry name" value="YbjQ_2"/>
    <property type="match status" value="3"/>
</dbReference>
<dbReference type="PANTHER" id="PTHR37412:SF2">
    <property type="entry name" value="C2 DOMAIN-CONTAINING PROTEIN 5"/>
    <property type="match status" value="1"/>
</dbReference>
<proteinExistence type="predicted"/>
<accession>A0AA36HEW2</accession>
<dbReference type="GO" id="GO:0065002">
    <property type="term" value="P:intracellular protein transmembrane transport"/>
    <property type="evidence" value="ECO:0007669"/>
    <property type="project" value="TreeGrafter"/>
</dbReference>
<dbReference type="GO" id="GO:0090314">
    <property type="term" value="P:positive regulation of protein targeting to membrane"/>
    <property type="evidence" value="ECO:0007669"/>
    <property type="project" value="TreeGrafter"/>
</dbReference>
<dbReference type="GO" id="GO:0005544">
    <property type="term" value="F:calcium-dependent phospholipid binding"/>
    <property type="evidence" value="ECO:0007669"/>
    <property type="project" value="InterPro"/>
</dbReference>
<evidence type="ECO:0000259" key="2">
    <source>
        <dbReference type="PROSITE" id="PS50004"/>
    </source>
</evidence>
<keyword evidence="4" id="KW-1185">Reference proteome</keyword>
<dbReference type="GO" id="GO:0031340">
    <property type="term" value="P:positive regulation of vesicle fusion"/>
    <property type="evidence" value="ECO:0007669"/>
    <property type="project" value="TreeGrafter"/>
</dbReference>
<feature type="compositionally biased region" description="Basic and acidic residues" evidence="1">
    <location>
        <begin position="371"/>
        <end position="391"/>
    </location>
</feature>
<sequence length="767" mass="85638">MLIPVCCDRLPIRLEVAVISAKGLPIMNKSINSTDAFVEIRFADEVQKTEVVTSLNPQWDSELFPFDTDEKQLVECWVQFRVMDHDTYSANDAIGRVNLDCNILVEKMRMQEMERLDETHILPIYDTLNGNRGELTFRVRVQLLVDTDWRNYVQILSGFQIPFDYRLVEIVGLMQELKSEKDPDYEWLDRIRTPKATNEARQSAVRDALRSAAVSLAHKVSKLQCSLICGYQEYLDVEGSSTDLFTVRVLGTALRIEQGKYADVWNDRVSFPILSLDEIPGNRQTGIGAVVAVRAVHILERDDEEPETTRRSWWNELRSELHQQAVAIGCNMVIGYSEQFTVNDGVALLGCSGTAVVMGKEEEVMLVVSKPRNDLDQNEKTKESRDKRTDSSARQPILCSKFHTPLQAEKTPFNAATQICSICKTGSVTDFLISSTSCPPVHYLIGPKLFIQVSVTKKIATDPDESEDYATEVSNVLPFADHDLFNNLLGEAKSLNPNANAVFDVHCTYSLSDSMLVSVVTGILVRLACLPRDVAVSPSLSNVLSFTNLQRYNDARRFSWGTVREAIRFKPSVTPGISLKVLNLKPPNSDLDETATSKSRLRLNNFVEKIRRRQYEKEYVSHVVFERHLSASIGLLDSTMASNSNSIAGVHLSPNLSSSLLIKDRGEHVKTLTRWSDIFIREDLTNSVKDSQSVDSFVTNALDERLSMAKCVAAIGGGGSLSTGSVGSAANYGCGLSYLRIASPQFNVSKEHAHMIMLMSCDVNCYD</sequence>
<evidence type="ECO:0000313" key="3">
    <source>
        <dbReference type="EMBL" id="CAJ0609328.1"/>
    </source>
</evidence>
<dbReference type="InterPro" id="IPR038983">
    <property type="entry name" value="C2CD5"/>
</dbReference>
<dbReference type="SMART" id="SM00239">
    <property type="entry name" value="C2"/>
    <property type="match status" value="1"/>
</dbReference>
<dbReference type="Pfam" id="PF00168">
    <property type="entry name" value="C2"/>
    <property type="match status" value="1"/>
</dbReference>
<evidence type="ECO:0000256" key="1">
    <source>
        <dbReference type="SAM" id="MobiDB-lite"/>
    </source>
</evidence>
<reference evidence="3" key="1">
    <citation type="submission" date="2023-07" db="EMBL/GenBank/DDBJ databases">
        <authorList>
            <consortium name="CYATHOMIX"/>
        </authorList>
    </citation>
    <scope>NUCLEOTIDE SEQUENCE</scope>
    <source>
        <strain evidence="3">N/A</strain>
    </source>
</reference>
<dbReference type="GO" id="GO:0010828">
    <property type="term" value="P:positive regulation of D-glucose transmembrane transport"/>
    <property type="evidence" value="ECO:0007669"/>
    <property type="project" value="TreeGrafter"/>
</dbReference>
<dbReference type="SUPFAM" id="SSF49562">
    <property type="entry name" value="C2 domain (Calcium/lipid-binding domain, CaLB)"/>
    <property type="match status" value="1"/>
</dbReference>
<dbReference type="PANTHER" id="PTHR37412">
    <property type="entry name" value="C2 DOMAIN-CONTAINING PROTEIN 5"/>
    <property type="match status" value="1"/>
</dbReference>
<evidence type="ECO:0000313" key="4">
    <source>
        <dbReference type="Proteomes" id="UP001176961"/>
    </source>
</evidence>
<protein>
    <recommendedName>
        <fullName evidence="2">C2 domain-containing protein</fullName>
    </recommendedName>
</protein>
<gene>
    <name evidence="3" type="ORF">CYNAS_LOCUS21311</name>
</gene>
<dbReference type="PROSITE" id="PS50004">
    <property type="entry name" value="C2"/>
    <property type="match status" value="1"/>
</dbReference>
<dbReference type="EMBL" id="CATQJL010000326">
    <property type="protein sequence ID" value="CAJ0609328.1"/>
    <property type="molecule type" value="Genomic_DNA"/>
</dbReference>
<dbReference type="AlphaFoldDB" id="A0AA36HEW2"/>
<dbReference type="Proteomes" id="UP001176961">
    <property type="component" value="Unassembled WGS sequence"/>
</dbReference>
<dbReference type="GO" id="GO:0005886">
    <property type="term" value="C:plasma membrane"/>
    <property type="evidence" value="ECO:0007669"/>
    <property type="project" value="TreeGrafter"/>
</dbReference>
<dbReference type="GO" id="GO:0005509">
    <property type="term" value="F:calcium ion binding"/>
    <property type="evidence" value="ECO:0007669"/>
    <property type="project" value="TreeGrafter"/>
</dbReference>
<dbReference type="Gene3D" id="2.60.40.150">
    <property type="entry name" value="C2 domain"/>
    <property type="match status" value="1"/>
</dbReference>
<dbReference type="GO" id="GO:0072659">
    <property type="term" value="P:protein localization to plasma membrane"/>
    <property type="evidence" value="ECO:0007669"/>
    <property type="project" value="TreeGrafter"/>
</dbReference>
<dbReference type="InterPro" id="IPR056431">
    <property type="entry name" value="C2CD5_YbjQ-rel_dom"/>
</dbReference>
<dbReference type="InterPro" id="IPR000008">
    <property type="entry name" value="C2_dom"/>
</dbReference>